<dbReference type="InterPro" id="IPR004408">
    <property type="entry name" value="Biotin_CoA_COase_ligase"/>
</dbReference>
<dbReference type="InterPro" id="IPR008988">
    <property type="entry name" value="Transcriptional_repressor_C"/>
</dbReference>
<dbReference type="PROSITE" id="PS51733">
    <property type="entry name" value="BPL_LPL_CATALYTIC"/>
    <property type="match status" value="1"/>
</dbReference>
<dbReference type="Pfam" id="PF02237">
    <property type="entry name" value="BPL_C"/>
    <property type="match status" value="1"/>
</dbReference>
<dbReference type="RefSeq" id="WP_380115470.1">
    <property type="nucleotide sequence ID" value="NZ_JBHSIU010000015.1"/>
</dbReference>
<evidence type="ECO:0000313" key="7">
    <source>
        <dbReference type="EMBL" id="MFC4999128.1"/>
    </source>
</evidence>
<proteinExistence type="predicted"/>
<evidence type="ECO:0000256" key="1">
    <source>
        <dbReference type="ARBA" id="ARBA00022598"/>
    </source>
</evidence>
<gene>
    <name evidence="7" type="ORF">ACFPIJ_14930</name>
</gene>
<dbReference type="EMBL" id="JBHSIU010000015">
    <property type="protein sequence ID" value="MFC4999128.1"/>
    <property type="molecule type" value="Genomic_DNA"/>
</dbReference>
<dbReference type="InterPro" id="IPR004143">
    <property type="entry name" value="BPL_LPL_catalytic"/>
</dbReference>
<organism evidence="7 8">
    <name type="scientific">Dactylosporangium cerinum</name>
    <dbReference type="NCBI Taxonomy" id="1434730"/>
    <lineage>
        <taxon>Bacteria</taxon>
        <taxon>Bacillati</taxon>
        <taxon>Actinomycetota</taxon>
        <taxon>Actinomycetes</taxon>
        <taxon>Micromonosporales</taxon>
        <taxon>Micromonosporaceae</taxon>
        <taxon>Dactylosporangium</taxon>
    </lineage>
</organism>
<dbReference type="Gene3D" id="2.30.30.100">
    <property type="match status" value="1"/>
</dbReference>
<dbReference type="PANTHER" id="PTHR12835">
    <property type="entry name" value="BIOTIN PROTEIN LIGASE"/>
    <property type="match status" value="1"/>
</dbReference>
<feature type="domain" description="BPL/LPL catalytic" evidence="6">
    <location>
        <begin position="45"/>
        <end position="216"/>
    </location>
</feature>
<evidence type="ECO:0000256" key="5">
    <source>
        <dbReference type="ARBA" id="ARBA00024227"/>
    </source>
</evidence>
<dbReference type="InterPro" id="IPR003142">
    <property type="entry name" value="BPL_C"/>
</dbReference>
<dbReference type="Pfam" id="PF03099">
    <property type="entry name" value="BPL_LplA_LipB"/>
    <property type="match status" value="1"/>
</dbReference>
<keyword evidence="1 7" id="KW-0436">Ligase</keyword>
<dbReference type="SUPFAM" id="SSF55681">
    <property type="entry name" value="Class II aaRS and biotin synthetases"/>
    <property type="match status" value="1"/>
</dbReference>
<evidence type="ECO:0000259" key="6">
    <source>
        <dbReference type="PROSITE" id="PS51733"/>
    </source>
</evidence>
<accession>A0ABV9VS47</accession>
<dbReference type="GO" id="GO:0004077">
    <property type="term" value="F:biotin--[biotin carboxyl-carrier protein] ligase activity"/>
    <property type="evidence" value="ECO:0007669"/>
    <property type="project" value="UniProtKB-EC"/>
</dbReference>
<dbReference type="PANTHER" id="PTHR12835:SF5">
    <property type="entry name" value="BIOTIN--PROTEIN LIGASE"/>
    <property type="match status" value="1"/>
</dbReference>
<name>A0ABV9VS47_9ACTN</name>
<dbReference type="NCBIfam" id="TIGR00121">
    <property type="entry name" value="birA_ligase"/>
    <property type="match status" value="1"/>
</dbReference>
<dbReference type="SUPFAM" id="SSF50037">
    <property type="entry name" value="C-terminal domain of transcriptional repressors"/>
    <property type="match status" value="1"/>
</dbReference>
<evidence type="ECO:0000256" key="2">
    <source>
        <dbReference type="ARBA" id="ARBA00022741"/>
    </source>
</evidence>
<dbReference type="InterPro" id="IPR045864">
    <property type="entry name" value="aa-tRNA-synth_II/BPL/LPL"/>
</dbReference>
<comment type="caution">
    <text evidence="7">The sequence shown here is derived from an EMBL/GenBank/DDBJ whole genome shotgun (WGS) entry which is preliminary data.</text>
</comment>
<keyword evidence="2" id="KW-0547">Nucleotide-binding</keyword>
<dbReference type="CDD" id="cd16442">
    <property type="entry name" value="BPL"/>
    <property type="match status" value="1"/>
</dbReference>
<sequence length="299" mass="31494">MVTFGIVIARGYGRPVNIYTDLERPPLRAAALRRALVVPGGFWTDLRVVEETGSTNADVAAAARAGAPEGLVIVAERQTAGRGRLGRQWQSPARAGLALSILLRPAVPAARWGWLPLLAGVALAEAVRRVARLDAYLKWPNDLLLQGDRKTAGILAEGVGDGAVVVGIGLNTTLREHELPRPDATSLALAGAASADRDPLLRALLRSFEEVYGRWQAGDDAGVREAYLFHCGTIGRRIRVELPGGSTLTGIATGVDPDGRLQVTDRSGEVHTVAAGDVVHVRPDPAADPAAAPTQETTG</sequence>
<dbReference type="EC" id="6.3.4.15" evidence="5"/>
<dbReference type="Proteomes" id="UP001595912">
    <property type="component" value="Unassembled WGS sequence"/>
</dbReference>
<reference evidence="8" key="1">
    <citation type="journal article" date="2019" name="Int. J. Syst. Evol. Microbiol.">
        <title>The Global Catalogue of Microorganisms (GCM) 10K type strain sequencing project: providing services to taxonomists for standard genome sequencing and annotation.</title>
        <authorList>
            <consortium name="The Broad Institute Genomics Platform"/>
            <consortium name="The Broad Institute Genome Sequencing Center for Infectious Disease"/>
            <person name="Wu L."/>
            <person name="Ma J."/>
        </authorList>
    </citation>
    <scope>NUCLEOTIDE SEQUENCE [LARGE SCALE GENOMIC DNA]</scope>
    <source>
        <strain evidence="8">CGMCC 4.7152</strain>
    </source>
</reference>
<evidence type="ECO:0000256" key="3">
    <source>
        <dbReference type="ARBA" id="ARBA00022840"/>
    </source>
</evidence>
<keyword evidence="4" id="KW-0092">Biotin</keyword>
<keyword evidence="8" id="KW-1185">Reference proteome</keyword>
<keyword evidence="3" id="KW-0067">ATP-binding</keyword>
<dbReference type="Gene3D" id="3.30.930.10">
    <property type="entry name" value="Bira Bifunctional Protein, Domain 2"/>
    <property type="match status" value="1"/>
</dbReference>
<evidence type="ECO:0000313" key="8">
    <source>
        <dbReference type="Proteomes" id="UP001595912"/>
    </source>
</evidence>
<evidence type="ECO:0000256" key="4">
    <source>
        <dbReference type="ARBA" id="ARBA00023267"/>
    </source>
</evidence>
<protein>
    <recommendedName>
        <fullName evidence="5">biotin--[biotin carboxyl-carrier protein] ligase</fullName>
        <ecNumber evidence="5">6.3.4.15</ecNumber>
    </recommendedName>
</protein>